<feature type="transmembrane region" description="Helical" evidence="1">
    <location>
        <begin position="67"/>
        <end position="84"/>
    </location>
</feature>
<keyword evidence="1" id="KW-1133">Transmembrane helix</keyword>
<evidence type="ECO:0000313" key="2">
    <source>
        <dbReference type="EMBL" id="EJW96890.1"/>
    </source>
</evidence>
<proteinExistence type="predicted"/>
<keyword evidence="1" id="KW-0472">Membrane</keyword>
<accession>J9CAC9</accession>
<reference evidence="2" key="1">
    <citation type="journal article" date="2012" name="PLoS ONE">
        <title>Gene sets for utilization of primary and secondary nutrition supplies in the distal gut of endangered iberian lynx.</title>
        <authorList>
            <person name="Alcaide M."/>
            <person name="Messina E."/>
            <person name="Richter M."/>
            <person name="Bargiela R."/>
            <person name="Peplies J."/>
            <person name="Huws S.A."/>
            <person name="Newbold C.J."/>
            <person name="Golyshin P.N."/>
            <person name="Simon M.A."/>
            <person name="Lopez G."/>
            <person name="Yakimov M.M."/>
            <person name="Ferrer M."/>
        </authorList>
    </citation>
    <scope>NUCLEOTIDE SEQUENCE</scope>
</reference>
<sequence length="102" mass="11061">MRDDLKTLLGGAAQLAVGVAVGAAAVGLYLFSFSHDLPHESWIEIGQEILLFGALVLMGLSAKKDPRYAGGILLITAFLTALFVRELDAWLDDLFHGAWKYV</sequence>
<name>J9CAC9_9ZZZZ</name>
<dbReference type="EMBL" id="AMCI01005055">
    <property type="protein sequence ID" value="EJW96890.1"/>
    <property type="molecule type" value="Genomic_DNA"/>
</dbReference>
<feature type="transmembrane region" description="Helical" evidence="1">
    <location>
        <begin position="7"/>
        <end position="30"/>
    </location>
</feature>
<gene>
    <name evidence="2" type="ORF">EVA_15003</name>
</gene>
<feature type="transmembrane region" description="Helical" evidence="1">
    <location>
        <begin position="42"/>
        <end position="60"/>
    </location>
</feature>
<comment type="caution">
    <text evidence="2">The sequence shown here is derived from an EMBL/GenBank/DDBJ whole genome shotgun (WGS) entry which is preliminary data.</text>
</comment>
<protein>
    <submittedName>
        <fullName evidence="2">Uncharacterized protein</fullName>
    </submittedName>
</protein>
<dbReference type="AlphaFoldDB" id="J9CAC9"/>
<organism evidence="2">
    <name type="scientific">gut metagenome</name>
    <dbReference type="NCBI Taxonomy" id="749906"/>
    <lineage>
        <taxon>unclassified sequences</taxon>
        <taxon>metagenomes</taxon>
        <taxon>organismal metagenomes</taxon>
    </lineage>
</organism>
<feature type="non-terminal residue" evidence="2">
    <location>
        <position position="102"/>
    </location>
</feature>
<evidence type="ECO:0000256" key="1">
    <source>
        <dbReference type="SAM" id="Phobius"/>
    </source>
</evidence>
<keyword evidence="1" id="KW-0812">Transmembrane</keyword>